<sequence>MDVEFPIYLVSEYDGSAARVEAAPLLFSYKNVRQAAPGAPEYAVRIRSAIYRALPARSTKVFSPTLHVNSGEGPMHIISYVLGPGNEVPDCAVPGRGVDVPRLAALLLKSDMNCTPSLHVLNLYIFHTKLAFTAPTRQMRVAFTLLLAAVAATTAAADDNITTILPNERPTVTIDPWECLTQNLTEYFDVPRPTGAFFSAVHSHGSELIKDCVAATEPVECPFPESSDWCSLSTSIPASILPAYSAYGSVASVWWKSHSSAAFSAAAECPLGWFDAMLSIPGGRTWMNLTRIYGGCYANTQPTSGSEPSKLLSMTTGPTAMPGAGAAATDPIQPTATPMKNSILGWAQSRPGSLVVAELTQNELDGLKSWRNRWVVTIISALSIYIPIPSSYTYKSSRIKFLPGQILFRFLRHFLKYNWVAELSISNGANVFNIDIQKRSRDLMTKHPSNMLMTKHPSNMSMTQHPAKPLLMQGCKYPIKCPEFNQSRNLQQTHKYTTQQARRCIA</sequence>
<name>C5FP92_ARTOC</name>
<dbReference type="GeneID" id="9224560"/>
<dbReference type="Proteomes" id="UP000002035">
    <property type="component" value="Unassembled WGS sequence"/>
</dbReference>
<dbReference type="PANTHER" id="PTHR42029">
    <property type="entry name" value="AN04G07800"/>
    <property type="match status" value="1"/>
</dbReference>
<dbReference type="eggNOG" id="ENOG502SQIR">
    <property type="taxonomic scope" value="Eukaryota"/>
</dbReference>
<dbReference type="Pfam" id="PF24870">
    <property type="entry name" value="DUF7735"/>
    <property type="match status" value="1"/>
</dbReference>
<dbReference type="EMBL" id="DS995704">
    <property type="protein sequence ID" value="EEQ31408.1"/>
    <property type="molecule type" value="Genomic_DNA"/>
</dbReference>
<dbReference type="OrthoDB" id="4940591at2759"/>
<dbReference type="VEuPathDB" id="FungiDB:MCYG_04227"/>
<proteinExistence type="predicted"/>
<dbReference type="AlphaFoldDB" id="C5FP92"/>
<evidence type="ECO:0000313" key="3">
    <source>
        <dbReference type="Proteomes" id="UP000002035"/>
    </source>
</evidence>
<evidence type="ECO:0000313" key="2">
    <source>
        <dbReference type="EMBL" id="EEQ31408.1"/>
    </source>
</evidence>
<dbReference type="HOGENOM" id="CLU_538573_0_0_1"/>
<feature type="domain" description="DUF7735" evidence="1">
    <location>
        <begin position="164"/>
        <end position="305"/>
    </location>
</feature>
<evidence type="ECO:0000259" key="1">
    <source>
        <dbReference type="Pfam" id="PF24870"/>
    </source>
</evidence>
<accession>C5FP92</accession>
<keyword evidence="3" id="KW-1185">Reference proteome</keyword>
<organism evidence="2 3">
    <name type="scientific">Arthroderma otae (strain ATCC MYA-4605 / CBS 113480)</name>
    <name type="common">Microsporum canis</name>
    <dbReference type="NCBI Taxonomy" id="554155"/>
    <lineage>
        <taxon>Eukaryota</taxon>
        <taxon>Fungi</taxon>
        <taxon>Dikarya</taxon>
        <taxon>Ascomycota</taxon>
        <taxon>Pezizomycotina</taxon>
        <taxon>Eurotiomycetes</taxon>
        <taxon>Eurotiomycetidae</taxon>
        <taxon>Onygenales</taxon>
        <taxon>Arthrodermataceae</taxon>
        <taxon>Microsporum</taxon>
    </lineage>
</organism>
<dbReference type="PANTHER" id="PTHR42029:SF3">
    <property type="entry name" value="AN04G07800"/>
    <property type="match status" value="1"/>
</dbReference>
<gene>
    <name evidence="2" type="ORF">MCYG_04227</name>
</gene>
<dbReference type="InterPro" id="IPR056637">
    <property type="entry name" value="DUF7735"/>
</dbReference>
<reference evidence="3" key="1">
    <citation type="journal article" date="2012" name="MBio">
        <title>Comparative genome analysis of Trichophyton rubrum and related dermatophytes reveals candidate genes involved in infection.</title>
        <authorList>
            <person name="Martinez D.A."/>
            <person name="Oliver B.G."/>
            <person name="Graeser Y."/>
            <person name="Goldberg J.M."/>
            <person name="Li W."/>
            <person name="Martinez-Rossi N.M."/>
            <person name="Monod M."/>
            <person name="Shelest E."/>
            <person name="Barton R.C."/>
            <person name="Birch E."/>
            <person name="Brakhage A.A."/>
            <person name="Chen Z."/>
            <person name="Gurr S.J."/>
            <person name="Heiman D."/>
            <person name="Heitman J."/>
            <person name="Kosti I."/>
            <person name="Rossi A."/>
            <person name="Saif S."/>
            <person name="Samalova M."/>
            <person name="Saunders C.W."/>
            <person name="Shea T."/>
            <person name="Summerbell R.C."/>
            <person name="Xu J."/>
            <person name="Young S."/>
            <person name="Zeng Q."/>
            <person name="Birren B.W."/>
            <person name="Cuomo C.A."/>
            <person name="White T.C."/>
        </authorList>
    </citation>
    <scope>NUCLEOTIDE SEQUENCE [LARGE SCALE GENOMIC DNA]</scope>
    <source>
        <strain evidence="3">ATCC MYA-4605 / CBS 113480</strain>
    </source>
</reference>
<dbReference type="RefSeq" id="XP_002846490.1">
    <property type="nucleotide sequence ID" value="XM_002846444.1"/>
</dbReference>
<protein>
    <recommendedName>
        <fullName evidence="1">DUF7735 domain-containing protein</fullName>
    </recommendedName>
</protein>